<feature type="signal peptide" evidence="1">
    <location>
        <begin position="1"/>
        <end position="18"/>
    </location>
</feature>
<dbReference type="OrthoDB" id="190089at2759"/>
<gene>
    <name evidence="2" type="ORF">CALMAC_LOCUS4869</name>
</gene>
<feature type="chain" id="PRO_5024917799" evidence="1">
    <location>
        <begin position="19"/>
        <end position="89"/>
    </location>
</feature>
<sequence length="89" mass="10211">MKSSAFLITQILINLVSLQSTKQHGQPQGIREESCCVEGSSIKHDIYGNLFVHIELRNKNNNTVEKLSDISYINNVFPILNYYTHFLLQ</sequence>
<accession>A0A653BYZ0</accession>
<organism evidence="2 3">
    <name type="scientific">Callosobruchus maculatus</name>
    <name type="common">Southern cowpea weevil</name>
    <name type="synonym">Pulse bruchid</name>
    <dbReference type="NCBI Taxonomy" id="64391"/>
    <lineage>
        <taxon>Eukaryota</taxon>
        <taxon>Metazoa</taxon>
        <taxon>Ecdysozoa</taxon>
        <taxon>Arthropoda</taxon>
        <taxon>Hexapoda</taxon>
        <taxon>Insecta</taxon>
        <taxon>Pterygota</taxon>
        <taxon>Neoptera</taxon>
        <taxon>Endopterygota</taxon>
        <taxon>Coleoptera</taxon>
        <taxon>Polyphaga</taxon>
        <taxon>Cucujiformia</taxon>
        <taxon>Chrysomeloidea</taxon>
        <taxon>Chrysomelidae</taxon>
        <taxon>Bruchinae</taxon>
        <taxon>Bruchini</taxon>
        <taxon>Callosobruchus</taxon>
    </lineage>
</organism>
<keyword evidence="3" id="KW-1185">Reference proteome</keyword>
<evidence type="ECO:0000313" key="2">
    <source>
        <dbReference type="EMBL" id="VEN40842.1"/>
    </source>
</evidence>
<evidence type="ECO:0000313" key="3">
    <source>
        <dbReference type="Proteomes" id="UP000410492"/>
    </source>
</evidence>
<dbReference type="EMBL" id="CAACVG010006659">
    <property type="protein sequence ID" value="VEN40842.1"/>
    <property type="molecule type" value="Genomic_DNA"/>
</dbReference>
<dbReference type="Proteomes" id="UP000410492">
    <property type="component" value="Unassembled WGS sequence"/>
</dbReference>
<keyword evidence="1" id="KW-0732">Signal</keyword>
<reference evidence="2 3" key="1">
    <citation type="submission" date="2019-01" db="EMBL/GenBank/DDBJ databases">
        <authorList>
            <person name="Sayadi A."/>
        </authorList>
    </citation>
    <scope>NUCLEOTIDE SEQUENCE [LARGE SCALE GENOMIC DNA]</scope>
</reference>
<name>A0A653BYZ0_CALMS</name>
<protein>
    <submittedName>
        <fullName evidence="2">Uncharacterized protein</fullName>
    </submittedName>
</protein>
<dbReference type="AlphaFoldDB" id="A0A653BYZ0"/>
<proteinExistence type="predicted"/>
<evidence type="ECO:0000256" key="1">
    <source>
        <dbReference type="SAM" id="SignalP"/>
    </source>
</evidence>